<feature type="region of interest" description="Disordered" evidence="2">
    <location>
        <begin position="204"/>
        <end position="245"/>
    </location>
</feature>
<dbReference type="PANTHER" id="PTHR12482:SF62">
    <property type="entry name" value="LIPASE ROG1-RELATED"/>
    <property type="match status" value="1"/>
</dbReference>
<dbReference type="EMBL" id="KZ994352">
    <property type="protein sequence ID" value="RKO93151.1"/>
    <property type="molecule type" value="Genomic_DNA"/>
</dbReference>
<evidence type="ECO:0000256" key="1">
    <source>
        <dbReference type="ARBA" id="ARBA00007920"/>
    </source>
</evidence>
<reference evidence="5" key="1">
    <citation type="journal article" date="2018" name="Nat. Microbiol.">
        <title>Leveraging single-cell genomics to expand the fungal tree of life.</title>
        <authorList>
            <person name="Ahrendt S.R."/>
            <person name="Quandt C.A."/>
            <person name="Ciobanu D."/>
            <person name="Clum A."/>
            <person name="Salamov A."/>
            <person name="Andreopoulos B."/>
            <person name="Cheng J.F."/>
            <person name="Woyke T."/>
            <person name="Pelin A."/>
            <person name="Henrissat B."/>
            <person name="Reynolds N.K."/>
            <person name="Benny G.L."/>
            <person name="Smith M.E."/>
            <person name="James T.Y."/>
            <person name="Grigoriev I.V."/>
        </authorList>
    </citation>
    <scope>NUCLEOTIDE SEQUENCE [LARGE SCALE GENOMIC DNA]</scope>
</reference>
<organism evidence="4 5">
    <name type="scientific">Blyttiomyces helicus</name>
    <dbReference type="NCBI Taxonomy" id="388810"/>
    <lineage>
        <taxon>Eukaryota</taxon>
        <taxon>Fungi</taxon>
        <taxon>Fungi incertae sedis</taxon>
        <taxon>Chytridiomycota</taxon>
        <taxon>Chytridiomycota incertae sedis</taxon>
        <taxon>Chytridiomycetes</taxon>
        <taxon>Chytridiomycetes incertae sedis</taxon>
        <taxon>Blyttiomyces</taxon>
    </lineage>
</organism>
<name>A0A4P9WJN9_9FUNG</name>
<proteinExistence type="inferred from homology"/>
<evidence type="ECO:0000313" key="4">
    <source>
        <dbReference type="EMBL" id="RKO93151.1"/>
    </source>
</evidence>
<comment type="similarity">
    <text evidence="1">Belongs to the putative lipase ROG1 family.</text>
</comment>
<keyword evidence="5" id="KW-1185">Reference proteome</keyword>
<sequence length="385" mass="41184">VPALRQSEGEGVHPSRVYLSVVGHSLGGLIARYVAALLLTPFGREEGLCLDEVPLTLLTVATPHCGARRASRPGSFFGNFFPSIIDTVLRTFTGQSGRELHLSDGTLAPSASPKTDGGWINDASIPLLLRMVEPKSPFVIALQRFEPVLIAAIRHDVPVAFGSAMVTTAAPPDPPRPTPAQGGKKHEASMHVVTFSGFDNGARAREAQNEDEGDIPEDADTVRGVDSSSPTHAGRIPPPWHRLFHPYESEPREITEIASRSAQRADSTLGSHLPILSPSADPPPNFIPCTAHDSLLPTSVYNGLLLALSGVPAGVRRVAIDFDIKNPLVWFGVHPLAIGKVEGNVALFEGQRAGRQAGFFVAKVVLMDFARVVGEGEGWRLRGKV</sequence>
<feature type="compositionally biased region" description="Acidic residues" evidence="2">
    <location>
        <begin position="209"/>
        <end position="219"/>
    </location>
</feature>
<evidence type="ECO:0000313" key="5">
    <source>
        <dbReference type="Proteomes" id="UP000269721"/>
    </source>
</evidence>
<feature type="non-terminal residue" evidence="4">
    <location>
        <position position="1"/>
    </location>
</feature>
<gene>
    <name evidence="4" type="ORF">BDK51DRAFT_34555</name>
</gene>
<dbReference type="AlphaFoldDB" id="A0A4P9WJN9"/>
<dbReference type="OrthoDB" id="273452at2759"/>
<dbReference type="InterPro" id="IPR044294">
    <property type="entry name" value="Lipase-like"/>
</dbReference>
<evidence type="ECO:0000256" key="2">
    <source>
        <dbReference type="SAM" id="MobiDB-lite"/>
    </source>
</evidence>
<feature type="region of interest" description="Disordered" evidence="2">
    <location>
        <begin position="167"/>
        <end position="186"/>
    </location>
</feature>
<accession>A0A4P9WJN9</accession>
<dbReference type="Pfam" id="PF05057">
    <property type="entry name" value="DUF676"/>
    <property type="match status" value="1"/>
</dbReference>
<feature type="domain" description="DUF676" evidence="3">
    <location>
        <begin position="19"/>
        <end position="164"/>
    </location>
</feature>
<dbReference type="SUPFAM" id="SSF53474">
    <property type="entry name" value="alpha/beta-Hydrolases"/>
    <property type="match status" value="1"/>
</dbReference>
<dbReference type="Proteomes" id="UP000269721">
    <property type="component" value="Unassembled WGS sequence"/>
</dbReference>
<protein>
    <recommendedName>
        <fullName evidence="3">DUF676 domain-containing protein</fullName>
    </recommendedName>
</protein>
<dbReference type="InterPro" id="IPR029058">
    <property type="entry name" value="AB_hydrolase_fold"/>
</dbReference>
<dbReference type="Gene3D" id="3.40.50.1820">
    <property type="entry name" value="alpha/beta hydrolase"/>
    <property type="match status" value="1"/>
</dbReference>
<dbReference type="InterPro" id="IPR007751">
    <property type="entry name" value="DUF676_lipase-like"/>
</dbReference>
<evidence type="ECO:0000259" key="3">
    <source>
        <dbReference type="Pfam" id="PF05057"/>
    </source>
</evidence>
<dbReference type="PANTHER" id="PTHR12482">
    <property type="entry name" value="LIPASE ROG1-RELATED-RELATED"/>
    <property type="match status" value="1"/>
</dbReference>